<protein>
    <submittedName>
        <fullName evidence="1">Uncharacterized protein</fullName>
    </submittedName>
</protein>
<reference evidence="1 2" key="1">
    <citation type="submission" date="2018-06" db="EMBL/GenBank/DDBJ databases">
        <authorList>
            <consortium name="Pathogen Informatics"/>
            <person name="Doyle S."/>
        </authorList>
    </citation>
    <scope>NUCLEOTIDE SEQUENCE [LARGE SCALE GENOMIC DNA]</scope>
    <source>
        <strain evidence="1 2">NCTC1542</strain>
    </source>
</reference>
<sequence>MSEFRVDPAQLAANATANAEHAARLKEWIDQYDSPQRYELLLKRLGLVAYPVVEALRRHGARLRQRTEELIASYELASHASTASAERTIRTDDEESRAIRSTVLGI</sequence>
<organism evidence="1 2">
    <name type="scientific">Mycolicibacterium fortuitum</name>
    <name type="common">Mycobacterium fortuitum</name>
    <dbReference type="NCBI Taxonomy" id="1766"/>
    <lineage>
        <taxon>Bacteria</taxon>
        <taxon>Bacillati</taxon>
        <taxon>Actinomycetota</taxon>
        <taxon>Actinomycetes</taxon>
        <taxon>Mycobacteriales</taxon>
        <taxon>Mycobacteriaceae</taxon>
        <taxon>Mycolicibacterium</taxon>
    </lineage>
</organism>
<evidence type="ECO:0000313" key="2">
    <source>
        <dbReference type="Proteomes" id="UP000255389"/>
    </source>
</evidence>
<dbReference type="AlphaFoldDB" id="A0A378WEQ1"/>
<evidence type="ECO:0000313" key="1">
    <source>
        <dbReference type="EMBL" id="SUA31390.1"/>
    </source>
</evidence>
<accession>A0A378WEQ1</accession>
<proteinExistence type="predicted"/>
<gene>
    <name evidence="1" type="ORF">NCTC1542_06744</name>
</gene>
<dbReference type="Proteomes" id="UP000255389">
    <property type="component" value="Unassembled WGS sequence"/>
</dbReference>
<dbReference type="EMBL" id="UGQY01000006">
    <property type="protein sequence ID" value="SUA31390.1"/>
    <property type="molecule type" value="Genomic_DNA"/>
</dbReference>
<name>A0A378WEQ1_MYCFO</name>